<dbReference type="PRINTS" id="PR00989">
    <property type="entry name" value="ADENOKINASE"/>
</dbReference>
<keyword evidence="8" id="KW-0660">Purine salvage</keyword>
<proteinExistence type="inferred from homology"/>
<feature type="transmembrane region" description="Helical" evidence="16">
    <location>
        <begin position="56"/>
        <end position="81"/>
    </location>
</feature>
<keyword evidence="6" id="KW-0808">Transferase</keyword>
<dbReference type="GO" id="GO:0005524">
    <property type="term" value="F:ATP binding"/>
    <property type="evidence" value="ECO:0007669"/>
    <property type="project" value="UniProtKB-KW"/>
</dbReference>
<dbReference type="EC" id="2.7.1.20" evidence="5"/>
<dbReference type="GO" id="GO:0005634">
    <property type="term" value="C:nucleus"/>
    <property type="evidence" value="ECO:0007669"/>
    <property type="project" value="TreeGrafter"/>
</dbReference>
<dbReference type="UniPathway" id="UPA00588">
    <property type="reaction ID" value="UER00659"/>
</dbReference>
<feature type="transmembrane region" description="Helical" evidence="16">
    <location>
        <begin position="101"/>
        <end position="124"/>
    </location>
</feature>
<feature type="active site" description="Proton acceptor" evidence="14">
    <location>
        <position position="644"/>
    </location>
</feature>
<evidence type="ECO:0000256" key="14">
    <source>
        <dbReference type="PIRSR" id="PIRSR601805-1"/>
    </source>
</evidence>
<dbReference type="InterPro" id="IPR001805">
    <property type="entry name" value="Adenokinase"/>
</dbReference>
<evidence type="ECO:0000313" key="19">
    <source>
        <dbReference type="Proteomes" id="UP000308199"/>
    </source>
</evidence>
<comment type="caution">
    <text evidence="18">The sequence shown here is derived from an EMBL/GenBank/DDBJ whole genome shotgun (WGS) entry which is preliminary data.</text>
</comment>
<dbReference type="SUPFAM" id="SSF53613">
    <property type="entry name" value="Ribokinase-like"/>
    <property type="match status" value="1"/>
</dbReference>
<comment type="pathway">
    <text evidence="3">Purine metabolism; AMP biosynthesis via salvage pathway; AMP from adenosine: step 1/1.</text>
</comment>
<feature type="compositionally biased region" description="Basic and acidic residues" evidence="15">
    <location>
        <begin position="330"/>
        <end position="342"/>
    </location>
</feature>
<gene>
    <name evidence="18" type="ORF">EW145_g529</name>
</gene>
<comment type="cofactor">
    <cofactor evidence="1">
        <name>Mg(2+)</name>
        <dbReference type="ChEBI" id="CHEBI:18420"/>
    </cofactor>
</comment>
<dbReference type="Gene3D" id="1.20.1540.10">
    <property type="entry name" value="Rhomboid-like"/>
    <property type="match status" value="1"/>
</dbReference>
<dbReference type="GO" id="GO:0006166">
    <property type="term" value="P:purine ribonucleoside salvage"/>
    <property type="evidence" value="ECO:0007669"/>
    <property type="project" value="UniProtKB-KW"/>
</dbReference>
<dbReference type="Gene3D" id="3.40.1190.20">
    <property type="match status" value="1"/>
</dbReference>
<keyword evidence="9" id="KW-0547">Nucleotide-binding</keyword>
<dbReference type="GO" id="GO:0004001">
    <property type="term" value="F:adenosine kinase activity"/>
    <property type="evidence" value="ECO:0007669"/>
    <property type="project" value="UniProtKB-EC"/>
</dbReference>
<dbReference type="PANTHER" id="PTHR45769">
    <property type="entry name" value="ADENOSINE KINASE"/>
    <property type="match status" value="1"/>
</dbReference>
<dbReference type="PROSITE" id="PS00584">
    <property type="entry name" value="PFKB_KINASES_2"/>
    <property type="match status" value="1"/>
</dbReference>
<sequence>MAILSSPLQLISSTPVTTRSFTAATLGFSLLYYLLRWHDSKPYSTPYLTLIPGESIFYPWTLVTAGLVEVTGLELILTLVFVPVSLRYFERLWGSLETLKFILVTTAVPNFMSFVVNWVEYLVFRNADLFLYGLEYHGTMALQTGILVAFTQLIPEHQVQVFGLLKVRVKRLPMAYVTLSTVMVFAGFQSPWINIQWGWLVSWVYLRFYKKNKGDAIASDSYGDRSETFAFVSWFPPFIHTPITLLGNFVHPLATRFHLIPGSGSDVESGYTQLPGGPRAEAERRRALALKALDQRVASSVAPPKDTFQPTELGSPASPVSPGTPASEMGRGDHHDRHKSAGEVDLGIADLEGKGKEMTQAYSLFCLGNPLLDMQVTDGEQLLKKYKLNENDAILAGDDHAAIYDDLVQNYKLTYVAGGASQNAARGAAYILPPNSVVYTGCVGDDVLAEQLKAANKREGLTDAYLVKKGEKTGACAVIITGHHRSLVTTLQAAEKFELSHLKSSEIKPLVDGANFFYVEGFFLTHGVESVVFVLNLSAPFIPQFFKAQVDQVLPFCDIVIGNESEAEAWADASGQPDKKDLPAVARALALTPKSNPSRPRTVIFTQGPESTIVVSAADNAEERIHPVQALKSEEIVDTNGAGDAFAGGVLGALVDGRSIDEAVDIGHKMGAMCVQQVGPQFKWPKVQIL</sequence>
<comment type="similarity">
    <text evidence="4">Belongs to the carbohydrate kinase PfkB family.</text>
</comment>
<feature type="domain" description="Carbohydrate kinase PfkB" evidence="17">
    <location>
        <begin position="391"/>
        <end position="686"/>
    </location>
</feature>
<dbReference type="EMBL" id="SGPK01000011">
    <property type="protein sequence ID" value="THH11605.1"/>
    <property type="molecule type" value="Genomic_DNA"/>
</dbReference>
<evidence type="ECO:0000256" key="8">
    <source>
        <dbReference type="ARBA" id="ARBA00022726"/>
    </source>
</evidence>
<comment type="subcellular location">
    <subcellularLocation>
        <location evidence="2">Membrane</location>
        <topology evidence="2">Multi-pass membrane protein</topology>
    </subcellularLocation>
</comment>
<dbReference type="PANTHER" id="PTHR45769:SF3">
    <property type="entry name" value="ADENOSINE KINASE"/>
    <property type="match status" value="1"/>
</dbReference>
<feature type="transmembrane region" description="Helical" evidence="16">
    <location>
        <begin position="16"/>
        <end position="35"/>
    </location>
</feature>
<keyword evidence="7 16" id="KW-0812">Transmembrane</keyword>
<keyword evidence="11" id="KW-0067">ATP-binding</keyword>
<evidence type="ECO:0000256" key="9">
    <source>
        <dbReference type="ARBA" id="ARBA00022741"/>
    </source>
</evidence>
<evidence type="ECO:0000256" key="7">
    <source>
        <dbReference type="ARBA" id="ARBA00022692"/>
    </source>
</evidence>
<evidence type="ECO:0000256" key="10">
    <source>
        <dbReference type="ARBA" id="ARBA00022777"/>
    </source>
</evidence>
<evidence type="ECO:0000256" key="3">
    <source>
        <dbReference type="ARBA" id="ARBA00004801"/>
    </source>
</evidence>
<name>A0A4S4LIJ7_9AGAM</name>
<keyword evidence="10" id="KW-0418">Kinase</keyword>
<evidence type="ECO:0000256" key="2">
    <source>
        <dbReference type="ARBA" id="ARBA00004141"/>
    </source>
</evidence>
<evidence type="ECO:0000256" key="1">
    <source>
        <dbReference type="ARBA" id="ARBA00001946"/>
    </source>
</evidence>
<protein>
    <recommendedName>
        <fullName evidence="5">adenosine kinase</fullName>
        <ecNumber evidence="5">2.7.1.20</ecNumber>
    </recommendedName>
</protein>
<reference evidence="18 19" key="1">
    <citation type="submission" date="2019-02" db="EMBL/GenBank/DDBJ databases">
        <title>Genome sequencing of the rare red list fungi Phellinidium pouzarii.</title>
        <authorList>
            <person name="Buettner E."/>
            <person name="Kellner H."/>
        </authorList>
    </citation>
    <scope>NUCLEOTIDE SEQUENCE [LARGE SCALE GENOMIC DNA]</scope>
    <source>
        <strain evidence="18 19">DSM 108285</strain>
    </source>
</reference>
<evidence type="ECO:0000259" key="17">
    <source>
        <dbReference type="Pfam" id="PF00294"/>
    </source>
</evidence>
<evidence type="ECO:0000256" key="6">
    <source>
        <dbReference type="ARBA" id="ARBA00022679"/>
    </source>
</evidence>
<dbReference type="OrthoDB" id="432447at2759"/>
<dbReference type="Proteomes" id="UP000308199">
    <property type="component" value="Unassembled WGS sequence"/>
</dbReference>
<evidence type="ECO:0000256" key="13">
    <source>
        <dbReference type="ARBA" id="ARBA00023136"/>
    </source>
</evidence>
<dbReference type="InterPro" id="IPR029056">
    <property type="entry name" value="Ribokinase-like"/>
</dbReference>
<evidence type="ECO:0000313" key="18">
    <source>
        <dbReference type="EMBL" id="THH11605.1"/>
    </source>
</evidence>
<keyword evidence="12 16" id="KW-1133">Transmembrane helix</keyword>
<evidence type="ECO:0000256" key="15">
    <source>
        <dbReference type="SAM" id="MobiDB-lite"/>
    </source>
</evidence>
<evidence type="ECO:0000256" key="4">
    <source>
        <dbReference type="ARBA" id="ARBA00010688"/>
    </source>
</evidence>
<feature type="region of interest" description="Disordered" evidence="15">
    <location>
        <begin position="298"/>
        <end position="342"/>
    </location>
</feature>
<dbReference type="InterPro" id="IPR035952">
    <property type="entry name" value="Rhomboid-like_sf"/>
</dbReference>
<evidence type="ECO:0000256" key="5">
    <source>
        <dbReference type="ARBA" id="ARBA00012119"/>
    </source>
</evidence>
<dbReference type="InterPro" id="IPR013861">
    <property type="entry name" value="TMEM115/Pdh1/Rbl19"/>
</dbReference>
<dbReference type="SUPFAM" id="SSF144091">
    <property type="entry name" value="Rhomboid-like"/>
    <property type="match status" value="1"/>
</dbReference>
<keyword evidence="13 16" id="KW-0472">Membrane</keyword>
<dbReference type="GO" id="GO:0005829">
    <property type="term" value="C:cytosol"/>
    <property type="evidence" value="ECO:0007669"/>
    <property type="project" value="TreeGrafter"/>
</dbReference>
<dbReference type="Gene3D" id="3.30.1110.10">
    <property type="match status" value="1"/>
</dbReference>
<evidence type="ECO:0000256" key="16">
    <source>
        <dbReference type="SAM" id="Phobius"/>
    </source>
</evidence>
<dbReference type="GO" id="GO:0006144">
    <property type="term" value="P:purine nucleobase metabolic process"/>
    <property type="evidence" value="ECO:0007669"/>
    <property type="project" value="TreeGrafter"/>
</dbReference>
<dbReference type="Pfam" id="PF00294">
    <property type="entry name" value="PfkB"/>
    <property type="match status" value="1"/>
</dbReference>
<dbReference type="FunFam" id="1.20.1540.10:FF:000004">
    <property type="entry name" value="Transmembrane protein 115"/>
    <property type="match status" value="1"/>
</dbReference>
<dbReference type="AlphaFoldDB" id="A0A4S4LIJ7"/>
<dbReference type="InterPro" id="IPR011611">
    <property type="entry name" value="PfkB_dom"/>
</dbReference>
<dbReference type="SMART" id="SM01160">
    <property type="entry name" value="DUF1751"/>
    <property type="match status" value="1"/>
</dbReference>
<keyword evidence="19" id="KW-1185">Reference proteome</keyword>
<dbReference type="Pfam" id="PF08551">
    <property type="entry name" value="DUF1751"/>
    <property type="match status" value="1"/>
</dbReference>
<dbReference type="GO" id="GO:0006890">
    <property type="term" value="P:retrograde vesicle-mediated transport, Golgi to endoplasmic reticulum"/>
    <property type="evidence" value="ECO:0007669"/>
    <property type="project" value="InterPro"/>
</dbReference>
<dbReference type="GO" id="GO:0016020">
    <property type="term" value="C:membrane"/>
    <property type="evidence" value="ECO:0007669"/>
    <property type="project" value="UniProtKB-SubCell"/>
</dbReference>
<evidence type="ECO:0000256" key="11">
    <source>
        <dbReference type="ARBA" id="ARBA00022840"/>
    </source>
</evidence>
<accession>A0A4S4LIJ7</accession>
<dbReference type="CDD" id="cd01168">
    <property type="entry name" value="adenosine_kinase"/>
    <property type="match status" value="1"/>
</dbReference>
<dbReference type="InterPro" id="IPR002173">
    <property type="entry name" value="Carboh/pur_kinase_PfkB_CS"/>
</dbReference>
<organism evidence="18 19">
    <name type="scientific">Phellinidium pouzarii</name>
    <dbReference type="NCBI Taxonomy" id="167371"/>
    <lineage>
        <taxon>Eukaryota</taxon>
        <taxon>Fungi</taxon>
        <taxon>Dikarya</taxon>
        <taxon>Basidiomycota</taxon>
        <taxon>Agaricomycotina</taxon>
        <taxon>Agaricomycetes</taxon>
        <taxon>Hymenochaetales</taxon>
        <taxon>Hymenochaetaceae</taxon>
        <taxon>Phellinidium</taxon>
    </lineage>
</organism>
<evidence type="ECO:0000256" key="12">
    <source>
        <dbReference type="ARBA" id="ARBA00022989"/>
    </source>
</evidence>
<dbReference type="GO" id="GO:0044209">
    <property type="term" value="P:AMP salvage"/>
    <property type="evidence" value="ECO:0007669"/>
    <property type="project" value="UniProtKB-UniPathway"/>
</dbReference>